<gene>
    <name evidence="1" type="ORF">DAI13_00270</name>
</gene>
<dbReference type="EMBL" id="PZZH01000001">
    <property type="protein sequence ID" value="PTN76293.1"/>
    <property type="molecule type" value="Genomic_DNA"/>
</dbReference>
<dbReference type="AlphaFoldDB" id="A0A855U3M3"/>
<reference evidence="1 2" key="1">
    <citation type="submission" date="2018-04" db="EMBL/GenBank/DDBJ databases">
        <authorList>
            <person name="Van Tyne D."/>
        </authorList>
    </citation>
    <scope>NUCLEOTIDE SEQUENCE [LARGE SCALE GENOMIC DNA]</scope>
    <source>
        <strain evidence="1 2">B2535</strain>
    </source>
</reference>
<proteinExistence type="predicted"/>
<evidence type="ECO:0000313" key="2">
    <source>
        <dbReference type="Proteomes" id="UP000244140"/>
    </source>
</evidence>
<organism evidence="1 2">
    <name type="scientific">Enterococcus faecalis</name>
    <name type="common">Streptococcus faecalis</name>
    <dbReference type="NCBI Taxonomy" id="1351"/>
    <lineage>
        <taxon>Bacteria</taxon>
        <taxon>Bacillati</taxon>
        <taxon>Bacillota</taxon>
        <taxon>Bacilli</taxon>
        <taxon>Lactobacillales</taxon>
        <taxon>Enterococcaceae</taxon>
        <taxon>Enterococcus</taxon>
    </lineage>
</organism>
<protein>
    <submittedName>
        <fullName evidence="1">Uncharacterized protein</fullName>
    </submittedName>
</protein>
<accession>A0A855U3M3</accession>
<name>A0A855U3M3_ENTFL</name>
<sequence>MFCPLFDLPIINRNIYDLPGIMYQMDHGTSRNKNKFYLNKVIKSKGTSLLRKTYTIDYKKRSLYNMKH</sequence>
<comment type="caution">
    <text evidence="1">The sequence shown here is derived from an EMBL/GenBank/DDBJ whole genome shotgun (WGS) entry which is preliminary data.</text>
</comment>
<evidence type="ECO:0000313" key="1">
    <source>
        <dbReference type="EMBL" id="PTN76293.1"/>
    </source>
</evidence>
<dbReference type="Proteomes" id="UP000244140">
    <property type="component" value="Unassembled WGS sequence"/>
</dbReference>